<keyword evidence="3" id="KW-1185">Reference proteome</keyword>
<name>A0A7J0HFI9_9ERIC</name>
<feature type="compositionally biased region" description="Polar residues" evidence="1">
    <location>
        <begin position="69"/>
        <end position="84"/>
    </location>
</feature>
<accession>A0A7J0HFI9</accession>
<evidence type="ECO:0000313" key="2">
    <source>
        <dbReference type="EMBL" id="GFZ21896.1"/>
    </source>
</evidence>
<organism evidence="2 3">
    <name type="scientific">Actinidia rufa</name>
    <dbReference type="NCBI Taxonomy" id="165716"/>
    <lineage>
        <taxon>Eukaryota</taxon>
        <taxon>Viridiplantae</taxon>
        <taxon>Streptophyta</taxon>
        <taxon>Embryophyta</taxon>
        <taxon>Tracheophyta</taxon>
        <taxon>Spermatophyta</taxon>
        <taxon>Magnoliopsida</taxon>
        <taxon>eudicotyledons</taxon>
        <taxon>Gunneridae</taxon>
        <taxon>Pentapetalae</taxon>
        <taxon>asterids</taxon>
        <taxon>Ericales</taxon>
        <taxon>Actinidiaceae</taxon>
        <taxon>Actinidia</taxon>
    </lineage>
</organism>
<dbReference type="Proteomes" id="UP000585474">
    <property type="component" value="Unassembled WGS sequence"/>
</dbReference>
<evidence type="ECO:0000313" key="3">
    <source>
        <dbReference type="Proteomes" id="UP000585474"/>
    </source>
</evidence>
<comment type="caution">
    <text evidence="2">The sequence shown here is derived from an EMBL/GenBank/DDBJ whole genome shotgun (WGS) entry which is preliminary data.</text>
</comment>
<dbReference type="EMBL" id="BJWL01000029">
    <property type="protein sequence ID" value="GFZ21896.1"/>
    <property type="molecule type" value="Genomic_DNA"/>
</dbReference>
<dbReference type="AlphaFoldDB" id="A0A7J0HFI9"/>
<feature type="compositionally biased region" description="Basic and acidic residues" evidence="1">
    <location>
        <begin position="1"/>
        <end position="15"/>
    </location>
</feature>
<protein>
    <submittedName>
        <fullName evidence="2">Uncharacterized protein</fullName>
    </submittedName>
</protein>
<proteinExistence type="predicted"/>
<feature type="region of interest" description="Disordered" evidence="1">
    <location>
        <begin position="1"/>
        <end position="41"/>
    </location>
</feature>
<gene>
    <name evidence="2" type="ORF">Acr_29g0010580</name>
</gene>
<sequence>MEPRSPEKETAKDAEGAQLRSPSLSRNCYNDKESGEMGCPKKKIEEAGIEPNAALGCIISPANRHDESNGSLTDGIPTTTSMGTNLGWRSRASPPAPTVTPQRGLHPEIGGNPDDDTQHSDACTTRARCSTQIREWKFTIAWRTTNPSAEVKSSASTVFVQTASCSSMARAFVVMTGMATELNEPAEISDRLSFDRGVPDEELESELAESSISLSSYPDFEADF</sequence>
<feature type="region of interest" description="Disordered" evidence="1">
    <location>
        <begin position="64"/>
        <end position="121"/>
    </location>
</feature>
<reference evidence="2 3" key="1">
    <citation type="submission" date="2019-07" db="EMBL/GenBank/DDBJ databases">
        <title>De Novo Assembly of kiwifruit Actinidia rufa.</title>
        <authorList>
            <person name="Sugita-Konishi S."/>
            <person name="Sato K."/>
            <person name="Mori E."/>
            <person name="Abe Y."/>
            <person name="Kisaki G."/>
            <person name="Hamano K."/>
            <person name="Suezawa K."/>
            <person name="Otani M."/>
            <person name="Fukuda T."/>
            <person name="Manabe T."/>
            <person name="Gomi K."/>
            <person name="Tabuchi M."/>
            <person name="Akimitsu K."/>
            <person name="Kataoka I."/>
        </authorList>
    </citation>
    <scope>NUCLEOTIDE SEQUENCE [LARGE SCALE GENOMIC DNA]</scope>
    <source>
        <strain evidence="3">cv. Fuchu</strain>
    </source>
</reference>
<evidence type="ECO:0000256" key="1">
    <source>
        <dbReference type="SAM" id="MobiDB-lite"/>
    </source>
</evidence>